<dbReference type="Proteomes" id="UP000663181">
    <property type="component" value="Chromosome"/>
</dbReference>
<accession>A0ABX7GZ95</accession>
<dbReference type="RefSeq" id="WP_188798915.1">
    <property type="nucleotide sequence ID" value="NZ_BMIZ01000001.1"/>
</dbReference>
<name>A0ABX7GZ95_9GAMM</name>
<evidence type="ECO:0000313" key="2">
    <source>
        <dbReference type="Proteomes" id="UP000663181"/>
    </source>
</evidence>
<organism evidence="1 2">
    <name type="scientific">Dyella caseinilytica</name>
    <dbReference type="NCBI Taxonomy" id="1849581"/>
    <lineage>
        <taxon>Bacteria</taxon>
        <taxon>Pseudomonadati</taxon>
        <taxon>Pseudomonadota</taxon>
        <taxon>Gammaproteobacteria</taxon>
        <taxon>Lysobacterales</taxon>
        <taxon>Rhodanobacteraceae</taxon>
        <taxon>Dyella</taxon>
    </lineage>
</organism>
<proteinExistence type="predicted"/>
<dbReference type="EMBL" id="CP064030">
    <property type="protein sequence ID" value="QRN55348.1"/>
    <property type="molecule type" value="Genomic_DNA"/>
</dbReference>
<gene>
    <name evidence="1" type="ORF">ISN74_08505</name>
</gene>
<protein>
    <submittedName>
        <fullName evidence="1">Uncharacterized protein</fullName>
    </submittedName>
</protein>
<keyword evidence="2" id="KW-1185">Reference proteome</keyword>
<sequence>MTESVIEELMLHNRTCPQCSVGEPCLVAEHIHDCWPQRLASVAAASLVEITTDLIDHKAAAA</sequence>
<evidence type="ECO:0000313" key="1">
    <source>
        <dbReference type="EMBL" id="QRN55348.1"/>
    </source>
</evidence>
<reference evidence="1 2" key="1">
    <citation type="submission" date="2020-10" db="EMBL/GenBank/DDBJ databases">
        <title>Phylogeny of dyella-like bacteria.</title>
        <authorList>
            <person name="Fu J."/>
        </authorList>
    </citation>
    <scope>NUCLEOTIDE SEQUENCE [LARGE SCALE GENOMIC DNA]</scope>
    <source>
        <strain evidence="1 2">DHOB09</strain>
    </source>
</reference>